<dbReference type="Pfam" id="PF04542">
    <property type="entry name" value="Sigma70_r2"/>
    <property type="match status" value="1"/>
</dbReference>
<proteinExistence type="predicted"/>
<dbReference type="EMBL" id="SLYC01000008">
    <property type="protein sequence ID" value="TCQ03686.1"/>
    <property type="molecule type" value="Genomic_DNA"/>
</dbReference>
<dbReference type="InterPro" id="IPR013325">
    <property type="entry name" value="RNA_pol_sigma_r2"/>
</dbReference>
<dbReference type="AlphaFoldDB" id="A0A4R2TLH3"/>
<dbReference type="GO" id="GO:0006352">
    <property type="term" value="P:DNA-templated transcription initiation"/>
    <property type="evidence" value="ECO:0007669"/>
    <property type="project" value="InterPro"/>
</dbReference>
<gene>
    <name evidence="2" type="ORF">EDD79_10081</name>
</gene>
<evidence type="ECO:0000313" key="2">
    <source>
        <dbReference type="EMBL" id="TCQ03686.1"/>
    </source>
</evidence>
<comment type="caution">
    <text evidence="2">The sequence shown here is derived from an EMBL/GenBank/DDBJ whole genome shotgun (WGS) entry which is preliminary data.</text>
</comment>
<dbReference type="Gene3D" id="1.10.1740.10">
    <property type="match status" value="1"/>
</dbReference>
<feature type="domain" description="RNA polymerase sigma-70 region 2" evidence="1">
    <location>
        <begin position="26"/>
        <end position="87"/>
    </location>
</feature>
<keyword evidence="3" id="KW-1185">Reference proteome</keyword>
<protein>
    <submittedName>
        <fullName evidence="2">RNA polymerase sigma-70 factor (ECF subfamily)</fullName>
    </submittedName>
</protein>
<dbReference type="OrthoDB" id="9782703at2"/>
<evidence type="ECO:0000259" key="1">
    <source>
        <dbReference type="Pfam" id="PF04542"/>
    </source>
</evidence>
<dbReference type="GO" id="GO:0003700">
    <property type="term" value="F:DNA-binding transcription factor activity"/>
    <property type="evidence" value="ECO:0007669"/>
    <property type="project" value="InterPro"/>
</dbReference>
<organism evidence="2 3">
    <name type="scientific">Serpentinicella alkaliphila</name>
    <dbReference type="NCBI Taxonomy" id="1734049"/>
    <lineage>
        <taxon>Bacteria</taxon>
        <taxon>Bacillati</taxon>
        <taxon>Bacillota</taxon>
        <taxon>Clostridia</taxon>
        <taxon>Peptostreptococcales</taxon>
        <taxon>Natronincolaceae</taxon>
        <taxon>Serpentinicella</taxon>
    </lineage>
</organism>
<dbReference type="Proteomes" id="UP000295504">
    <property type="component" value="Unassembled WGS sequence"/>
</dbReference>
<name>A0A4R2TLH3_9FIRM</name>
<accession>A0A4R2TLH3</accession>
<dbReference type="InterPro" id="IPR007627">
    <property type="entry name" value="RNA_pol_sigma70_r2"/>
</dbReference>
<reference evidence="2 3" key="1">
    <citation type="submission" date="2019-03" db="EMBL/GenBank/DDBJ databases">
        <title>Genomic Encyclopedia of Type Strains, Phase IV (KMG-IV): sequencing the most valuable type-strain genomes for metagenomic binning, comparative biology and taxonomic classification.</title>
        <authorList>
            <person name="Goeker M."/>
        </authorList>
    </citation>
    <scope>NUCLEOTIDE SEQUENCE [LARGE SCALE GENOMIC DNA]</scope>
    <source>
        <strain evidence="2 3">DSM 100013</strain>
    </source>
</reference>
<evidence type="ECO:0000313" key="3">
    <source>
        <dbReference type="Proteomes" id="UP000295504"/>
    </source>
</evidence>
<dbReference type="SUPFAM" id="SSF88946">
    <property type="entry name" value="Sigma2 domain of RNA polymerase sigma factors"/>
    <property type="match status" value="1"/>
</dbReference>
<dbReference type="RefSeq" id="WP_132847900.1">
    <property type="nucleotide sequence ID" value="NZ_CP058648.1"/>
</dbReference>
<sequence>MQTEVLISRAKLGDKEALIKLIMLKQQEYYKLAYVYMKNEADALDALEDMIVILYENISNLKNEGSFYSWSKTILVNRCKKILKEKSKVILVEKFQEKGCESDINQKDDQLLLEEELSKLSEKHKEVT</sequence>